<keyword evidence="1" id="KW-0732">Signal</keyword>
<protein>
    <submittedName>
        <fullName evidence="3">WAP domain-containing protein</fullName>
    </submittedName>
</protein>
<keyword evidence="2" id="KW-1185">Reference proteome</keyword>
<dbReference type="PANTHER" id="PTHR31369">
    <property type="entry name" value="PROTEIN CBG02325-RELATED"/>
    <property type="match status" value="1"/>
</dbReference>
<proteinExistence type="predicted"/>
<accession>A0A1I7ZJS1</accession>
<dbReference type="WBParaSite" id="L893_g26992.t1">
    <property type="protein sequence ID" value="L893_g26992.t1"/>
    <property type="gene ID" value="L893_g26992"/>
</dbReference>
<evidence type="ECO:0000256" key="1">
    <source>
        <dbReference type="SAM" id="SignalP"/>
    </source>
</evidence>
<evidence type="ECO:0000313" key="2">
    <source>
        <dbReference type="Proteomes" id="UP000095287"/>
    </source>
</evidence>
<name>A0A1I7ZJS1_9BILA</name>
<evidence type="ECO:0000313" key="3">
    <source>
        <dbReference type="WBParaSite" id="L893_g26992.t1"/>
    </source>
</evidence>
<feature type="signal peptide" evidence="1">
    <location>
        <begin position="1"/>
        <end position="17"/>
    </location>
</feature>
<dbReference type="Proteomes" id="UP000095287">
    <property type="component" value="Unplaced"/>
</dbReference>
<organism evidence="2 3">
    <name type="scientific">Steinernema glaseri</name>
    <dbReference type="NCBI Taxonomy" id="37863"/>
    <lineage>
        <taxon>Eukaryota</taxon>
        <taxon>Metazoa</taxon>
        <taxon>Ecdysozoa</taxon>
        <taxon>Nematoda</taxon>
        <taxon>Chromadorea</taxon>
        <taxon>Rhabditida</taxon>
        <taxon>Tylenchina</taxon>
        <taxon>Panagrolaimomorpha</taxon>
        <taxon>Strongyloidoidea</taxon>
        <taxon>Steinernematidae</taxon>
        <taxon>Steinernema</taxon>
    </lineage>
</organism>
<dbReference type="AlphaFoldDB" id="A0A1I7ZJS1"/>
<feature type="chain" id="PRO_5009313593" evidence="1">
    <location>
        <begin position="18"/>
        <end position="172"/>
    </location>
</feature>
<reference evidence="3" key="1">
    <citation type="submission" date="2016-11" db="UniProtKB">
        <authorList>
            <consortium name="WormBaseParasite"/>
        </authorList>
    </citation>
    <scope>IDENTIFICATION</scope>
</reference>
<sequence>MKAALILPVALALLALAEYSFESGTDLAIFNGTAVDTLNGGANSTELTRVKRQGGCGCGCGCCCCRPRCCCCCCRVVCCRVCCCRPCCCRPCCGCGGGCGGGCGCGCGGGRKRRSLADLSHKLMNKIAALVSSTPVEAPSTTEAPVFDGDSTEAPVKHVTVAQIDAFGRRLF</sequence>